<feature type="domain" description="RNB" evidence="2">
    <location>
        <begin position="71"/>
        <end position="389"/>
    </location>
</feature>
<dbReference type="PANTHER" id="PTHR23355:SF9">
    <property type="entry name" value="DIS3-LIKE EXONUCLEASE 2"/>
    <property type="match status" value="1"/>
</dbReference>
<evidence type="ECO:0000313" key="3">
    <source>
        <dbReference type="EMBL" id="MBB5068089.1"/>
    </source>
</evidence>
<feature type="region of interest" description="Disordered" evidence="1">
    <location>
        <begin position="1"/>
        <end position="31"/>
    </location>
</feature>
<comment type="caution">
    <text evidence="3">The sequence shown here is derived from an EMBL/GenBank/DDBJ whole genome shotgun (WGS) entry which is preliminary data.</text>
</comment>
<dbReference type="GO" id="GO:0003723">
    <property type="term" value="F:RNA binding"/>
    <property type="evidence" value="ECO:0007669"/>
    <property type="project" value="InterPro"/>
</dbReference>
<evidence type="ECO:0000259" key="2">
    <source>
        <dbReference type="SMART" id="SM00955"/>
    </source>
</evidence>
<dbReference type="InterPro" id="IPR012340">
    <property type="entry name" value="NA-bd_OB-fold"/>
</dbReference>
<dbReference type="Pfam" id="PF18614">
    <property type="entry name" value="RNase_II_C_S1"/>
    <property type="match status" value="1"/>
</dbReference>
<reference evidence="3 4" key="1">
    <citation type="submission" date="2020-08" db="EMBL/GenBank/DDBJ databases">
        <title>Sequencing the genomes of 1000 actinobacteria strains.</title>
        <authorList>
            <person name="Klenk H.-P."/>
        </authorList>
    </citation>
    <scope>NUCLEOTIDE SEQUENCE [LARGE SCALE GENOMIC DNA]</scope>
    <source>
        <strain evidence="3 4">DSM 45582</strain>
    </source>
</reference>
<dbReference type="Proteomes" id="UP000580474">
    <property type="component" value="Unassembled WGS sequence"/>
</dbReference>
<dbReference type="GO" id="GO:0004540">
    <property type="term" value="F:RNA nuclease activity"/>
    <property type="evidence" value="ECO:0007669"/>
    <property type="project" value="InterPro"/>
</dbReference>
<dbReference type="InterPro" id="IPR050180">
    <property type="entry name" value="RNR_Ribonuclease"/>
</dbReference>
<gene>
    <name evidence="3" type="ORF">BJ969_001177</name>
</gene>
<accession>A0A840NFJ6</accession>
<dbReference type="GO" id="GO:0006402">
    <property type="term" value="P:mRNA catabolic process"/>
    <property type="evidence" value="ECO:0007669"/>
    <property type="project" value="TreeGrafter"/>
</dbReference>
<dbReference type="EMBL" id="JACHIV010000001">
    <property type="protein sequence ID" value="MBB5068089.1"/>
    <property type="molecule type" value="Genomic_DNA"/>
</dbReference>
<dbReference type="InterPro" id="IPR001900">
    <property type="entry name" value="RNase_II/R"/>
</dbReference>
<dbReference type="RefSeq" id="WP_184477843.1">
    <property type="nucleotide sequence ID" value="NZ_JACHIV010000001.1"/>
</dbReference>
<evidence type="ECO:0000313" key="4">
    <source>
        <dbReference type="Proteomes" id="UP000580474"/>
    </source>
</evidence>
<protein>
    <submittedName>
        <fullName evidence="3">Exoribonuclease R</fullName>
    </submittedName>
</protein>
<sequence length="493" mass="52498">MATAQVPRGGTDAVAAPRLGAGPPPHPRRPADGMCDFAAVRKDFSLPAEFPTAALTEVEQTVAQPVFDGARVDATELPLVTVDPVGAKDLDQAVLLTRRGNGFRVEYAIADVAAYVRPGGVLDAEVRRRGQTLYLPDGNVPLHPTLLSEGAASLLPDQVRPAVLWTIDLDSDGLAVRTRVRRALVRSVAQLDYEGVQRALRAGLAHPSIALLPVIGRLRRAQALRRGAIELGLPEQQVEADESGGWRVALRPRLVVEEWNAEISLLTGMCAAEMMLEAGVGILRTVPDPEPPTVAALRRSAARLGVEWPEDLPPAEALAGIDPVRPEALAVHVAATRLLRGAGYTSFESAAPSKPRHAGIGAPYAHVTAPLRRLVDRYGAEVCLAVGEGRAVPAWVREALPALPSAMGSSDRVATQVERACLAQAQAWSLAGRVGSVFPATVLRTGSGDGEIFIPEPPVIARCSGDDLTEGQRIQVRLTRADPHRREVEFTKA</sequence>
<keyword evidence="4" id="KW-1185">Reference proteome</keyword>
<dbReference type="AlphaFoldDB" id="A0A840NFJ6"/>
<dbReference type="PANTHER" id="PTHR23355">
    <property type="entry name" value="RIBONUCLEASE"/>
    <property type="match status" value="1"/>
</dbReference>
<dbReference type="Pfam" id="PF00773">
    <property type="entry name" value="RNB"/>
    <property type="match status" value="1"/>
</dbReference>
<proteinExistence type="predicted"/>
<name>A0A840NFJ6_9PSEU</name>
<dbReference type="SUPFAM" id="SSF50249">
    <property type="entry name" value="Nucleic acid-binding proteins"/>
    <property type="match status" value="1"/>
</dbReference>
<organism evidence="3 4">
    <name type="scientific">Saccharopolyspora gloriosae</name>
    <dbReference type="NCBI Taxonomy" id="455344"/>
    <lineage>
        <taxon>Bacteria</taxon>
        <taxon>Bacillati</taxon>
        <taxon>Actinomycetota</taxon>
        <taxon>Actinomycetes</taxon>
        <taxon>Pseudonocardiales</taxon>
        <taxon>Pseudonocardiaceae</taxon>
        <taxon>Saccharopolyspora</taxon>
    </lineage>
</organism>
<evidence type="ECO:0000256" key="1">
    <source>
        <dbReference type="SAM" id="MobiDB-lite"/>
    </source>
</evidence>
<dbReference type="SMART" id="SM00955">
    <property type="entry name" value="RNB"/>
    <property type="match status" value="1"/>
</dbReference>
<dbReference type="InterPro" id="IPR040596">
    <property type="entry name" value="RNase_II_C_S1"/>
</dbReference>